<dbReference type="AlphaFoldDB" id="A0A5N5W841"/>
<sequence>MEANAALKAAMREHGYSQVELTRRLNSALEEITGRPADVSDRTVWNLVHGKSHRPIGRTCAALELVFGCPVGELGLTAPSITAQEGSVRRRRFFTSAAGVTAAAAAPTLTPRRAVGMSDVARVADAMNVLVEADDRLGGHAQLERDALAGRENVLQLQKKNASERVHRALFALAAEYTTIAAWSCIDVRDLDRAQQHLQQSAMYASMSQDAPTEMRVWIGLGMLAHQRRNWTEAVAAARVAQRAAASRRDPFFGSMGHARVSLAHSRLRDQRAALRALGAAEAALGKATAENRPRWTAFYGPAELEHIAAVVCNSLGEPDRAEARAHSALAKMPEAFRRNRALVTATLAIAQLKQGEIERATTTAGNVFTIMGDAPLPGRMRTLIGDFHRGLNAKAPTATYTRDWTDRMRAEWSRA</sequence>
<dbReference type="Proteomes" id="UP000327000">
    <property type="component" value="Unassembled WGS sequence"/>
</dbReference>
<name>A0A5N5W841_STRMB</name>
<dbReference type="RefSeq" id="WP_152264067.1">
    <property type="nucleotide sequence ID" value="NZ_VOKX01000032.1"/>
</dbReference>
<dbReference type="EMBL" id="VOKX01000032">
    <property type="protein sequence ID" value="KAB7843684.1"/>
    <property type="molecule type" value="Genomic_DNA"/>
</dbReference>
<evidence type="ECO:0000313" key="1">
    <source>
        <dbReference type="EMBL" id="KAB7843684.1"/>
    </source>
</evidence>
<evidence type="ECO:0000313" key="2">
    <source>
        <dbReference type="Proteomes" id="UP000327000"/>
    </source>
</evidence>
<keyword evidence="2" id="KW-1185">Reference proteome</keyword>
<dbReference type="SUPFAM" id="SSF48452">
    <property type="entry name" value="TPR-like"/>
    <property type="match status" value="1"/>
</dbReference>
<comment type="caution">
    <text evidence="1">The sequence shown here is derived from an EMBL/GenBank/DDBJ whole genome shotgun (WGS) entry which is preliminary data.</text>
</comment>
<reference evidence="1 2" key="1">
    <citation type="journal article" date="2019" name="Microb. Cell Fact.">
        <title>Exploring novel herbicidin analogues by transcriptional regulator overexpression and MS/MS molecular networking.</title>
        <authorList>
            <person name="Shi Y."/>
            <person name="Gu R."/>
            <person name="Li Y."/>
            <person name="Wang X."/>
            <person name="Ren W."/>
            <person name="Li X."/>
            <person name="Wang L."/>
            <person name="Xie Y."/>
            <person name="Hong B."/>
        </authorList>
    </citation>
    <scope>NUCLEOTIDE SEQUENCE [LARGE SCALE GENOMIC DNA]</scope>
    <source>
        <strain evidence="1 2">US-43</strain>
    </source>
</reference>
<dbReference type="OrthoDB" id="4332031at2"/>
<gene>
    <name evidence="1" type="ORF">FRZ00_17140</name>
</gene>
<organism evidence="1 2">
    <name type="scientific">Streptomyces mobaraensis</name>
    <name type="common">Streptoverticillium mobaraense</name>
    <dbReference type="NCBI Taxonomy" id="35621"/>
    <lineage>
        <taxon>Bacteria</taxon>
        <taxon>Bacillati</taxon>
        <taxon>Actinomycetota</taxon>
        <taxon>Actinomycetes</taxon>
        <taxon>Kitasatosporales</taxon>
        <taxon>Streptomycetaceae</taxon>
        <taxon>Streptomyces</taxon>
    </lineage>
</organism>
<protein>
    <submittedName>
        <fullName evidence="1">XRE family transcriptional regulator</fullName>
    </submittedName>
</protein>
<dbReference type="Gene3D" id="1.25.40.10">
    <property type="entry name" value="Tetratricopeptide repeat domain"/>
    <property type="match status" value="1"/>
</dbReference>
<dbReference type="InterPro" id="IPR011990">
    <property type="entry name" value="TPR-like_helical_dom_sf"/>
</dbReference>
<accession>A0A5N5W841</accession>
<proteinExistence type="predicted"/>